<dbReference type="Pfam" id="PF01120">
    <property type="entry name" value="Alpha_L_fucos"/>
    <property type="match status" value="1"/>
</dbReference>
<dbReference type="InterPro" id="IPR000933">
    <property type="entry name" value="Glyco_hydro_29"/>
</dbReference>
<dbReference type="GO" id="GO:0006004">
    <property type="term" value="P:fucose metabolic process"/>
    <property type="evidence" value="ECO:0007669"/>
    <property type="project" value="InterPro"/>
</dbReference>
<dbReference type="InterPro" id="IPR031919">
    <property type="entry name" value="Fucosidase_C"/>
</dbReference>
<dbReference type="SUPFAM" id="SSF51445">
    <property type="entry name" value="(Trans)glycosidases"/>
    <property type="match status" value="1"/>
</dbReference>
<evidence type="ECO:0000256" key="3">
    <source>
        <dbReference type="ARBA" id="ARBA00012662"/>
    </source>
</evidence>
<dbReference type="Gene3D" id="3.20.20.80">
    <property type="entry name" value="Glycosidases"/>
    <property type="match status" value="1"/>
</dbReference>
<evidence type="ECO:0000256" key="2">
    <source>
        <dbReference type="ARBA" id="ARBA00007951"/>
    </source>
</evidence>
<feature type="domain" description="Glycoside hydrolase family 29 N-terminal" evidence="7">
    <location>
        <begin position="19"/>
        <end position="376"/>
    </location>
</feature>
<sequence>MNDKNVGPLQKERLRKIDKVIHEGSYEAEWYSLGKYSIPSWYEDAKFGIFVHWGVYSVPAFGSEWYARQMYQEGMPAYEHHVNTYGTQDKFGYKDFIPLFKAEKFNADEWVSLFKQSGAKFFVPVAEHHDGFPMYDCPFTEWNSARMGPQRDVIRELADAARRQHLVFGVSSHRAENWWFFNGGTTFDSDVQDPRNAGLYGPAQPCDPNRWVPATQPNEPFLDDWLARTCDLIERYEPQLLWFDWWISQPAFKPYLKRLAAYYYNLGLEWKRGVAINYKDDAFAEGTAVFDVERGQLSDIRPLFWQTDTSVSENSWSHISHHKYKTAESLIGDLIDIVSKNGALLLNVGPRADGTIPEQEQDILLRIGQWLAVNGEAIYSTRPWKVFGEGPTRVESGSFNDTKRSAFTSRDIRFTVNKDRLYAIVMAPPDDGKVVIQSLSDSLRLYPQAIESVEMLGYRGSVDWSRGEDGLTITLPSDYSAQGAFAFRITRLGI</sequence>
<dbReference type="InterPro" id="IPR016286">
    <property type="entry name" value="FUC_metazoa-typ"/>
</dbReference>
<evidence type="ECO:0000259" key="7">
    <source>
        <dbReference type="Pfam" id="PF01120"/>
    </source>
</evidence>
<accession>A0A7Z2VQ46</accession>
<keyword evidence="10" id="KW-1185">Reference proteome</keyword>
<keyword evidence="5" id="KW-0378">Hydrolase</keyword>
<dbReference type="InterPro" id="IPR013780">
    <property type="entry name" value="Glyco_hydro_b"/>
</dbReference>
<keyword evidence="4" id="KW-0732">Signal</keyword>
<dbReference type="EMBL" id="CP051680">
    <property type="protein sequence ID" value="QJD87121.1"/>
    <property type="molecule type" value="Genomic_DNA"/>
</dbReference>
<dbReference type="InterPro" id="IPR017853">
    <property type="entry name" value="GH"/>
</dbReference>
<organism evidence="9 10">
    <name type="scientific">Cohnella herbarum</name>
    <dbReference type="NCBI Taxonomy" id="2728023"/>
    <lineage>
        <taxon>Bacteria</taxon>
        <taxon>Bacillati</taxon>
        <taxon>Bacillota</taxon>
        <taxon>Bacilli</taxon>
        <taxon>Bacillales</taxon>
        <taxon>Paenibacillaceae</taxon>
        <taxon>Cohnella</taxon>
    </lineage>
</organism>
<dbReference type="PANTHER" id="PTHR10030">
    <property type="entry name" value="ALPHA-L-FUCOSIDASE"/>
    <property type="match status" value="1"/>
</dbReference>
<dbReference type="PIRSF" id="PIRSF001092">
    <property type="entry name" value="Alpha-L-fucosidase"/>
    <property type="match status" value="1"/>
</dbReference>
<dbReference type="SMART" id="SM00812">
    <property type="entry name" value="Alpha_L_fucos"/>
    <property type="match status" value="1"/>
</dbReference>
<dbReference type="GO" id="GO:0004560">
    <property type="term" value="F:alpha-L-fucosidase activity"/>
    <property type="evidence" value="ECO:0007669"/>
    <property type="project" value="InterPro"/>
</dbReference>
<dbReference type="Pfam" id="PF16757">
    <property type="entry name" value="Fucosidase_C"/>
    <property type="match status" value="1"/>
</dbReference>
<comment type="function">
    <text evidence="1">Alpha-L-fucosidase is responsible for hydrolyzing the alpha-1,6-linked fucose joined to the reducing-end N-acetylglucosamine of the carbohydrate moieties of glycoproteins.</text>
</comment>
<evidence type="ECO:0000259" key="8">
    <source>
        <dbReference type="Pfam" id="PF16757"/>
    </source>
</evidence>
<dbReference type="AlphaFoldDB" id="A0A7Z2VQ46"/>
<evidence type="ECO:0000256" key="6">
    <source>
        <dbReference type="ARBA" id="ARBA00023295"/>
    </source>
</evidence>
<dbReference type="Gene3D" id="2.60.40.1180">
    <property type="entry name" value="Golgi alpha-mannosidase II"/>
    <property type="match status" value="1"/>
</dbReference>
<evidence type="ECO:0000256" key="5">
    <source>
        <dbReference type="ARBA" id="ARBA00022801"/>
    </source>
</evidence>
<dbReference type="EC" id="3.2.1.51" evidence="3"/>
<proteinExistence type="inferred from homology"/>
<dbReference type="RefSeq" id="WP_169283367.1">
    <property type="nucleotide sequence ID" value="NZ_CP051680.1"/>
</dbReference>
<dbReference type="GO" id="GO:0016139">
    <property type="term" value="P:glycoside catabolic process"/>
    <property type="evidence" value="ECO:0007669"/>
    <property type="project" value="TreeGrafter"/>
</dbReference>
<dbReference type="KEGG" id="cheb:HH215_30725"/>
<gene>
    <name evidence="9" type="ORF">HH215_30725</name>
</gene>
<name>A0A7Z2VQ46_9BACL</name>
<reference evidence="9 10" key="1">
    <citation type="submission" date="2020-04" db="EMBL/GenBank/DDBJ databases">
        <title>Genome sequencing of novel species.</title>
        <authorList>
            <person name="Heo J."/>
            <person name="Kim S.-J."/>
            <person name="Kim J.-S."/>
            <person name="Hong S.-B."/>
            <person name="Kwon S.-W."/>
        </authorList>
    </citation>
    <scope>NUCLEOTIDE SEQUENCE [LARGE SCALE GENOMIC DNA]</scope>
    <source>
        <strain evidence="9 10">MFER-1</strain>
    </source>
</reference>
<dbReference type="PANTHER" id="PTHR10030:SF37">
    <property type="entry name" value="ALPHA-L-FUCOSIDASE-RELATED"/>
    <property type="match status" value="1"/>
</dbReference>
<protein>
    <recommendedName>
        <fullName evidence="3">alpha-L-fucosidase</fullName>
        <ecNumber evidence="3">3.2.1.51</ecNumber>
    </recommendedName>
</protein>
<dbReference type="PRINTS" id="PR00741">
    <property type="entry name" value="GLHYDRLASE29"/>
</dbReference>
<dbReference type="FunFam" id="3.20.20.80:FF:000158">
    <property type="entry name" value="Exported alpha-L-fucosidase"/>
    <property type="match status" value="1"/>
</dbReference>
<evidence type="ECO:0000313" key="10">
    <source>
        <dbReference type="Proteomes" id="UP000502248"/>
    </source>
</evidence>
<evidence type="ECO:0000256" key="1">
    <source>
        <dbReference type="ARBA" id="ARBA00004071"/>
    </source>
</evidence>
<dbReference type="InterPro" id="IPR057739">
    <property type="entry name" value="Glyco_hydro_29_N"/>
</dbReference>
<evidence type="ECO:0000256" key="4">
    <source>
        <dbReference type="ARBA" id="ARBA00022729"/>
    </source>
</evidence>
<evidence type="ECO:0000313" key="9">
    <source>
        <dbReference type="EMBL" id="QJD87121.1"/>
    </source>
</evidence>
<keyword evidence="6" id="KW-0326">Glycosidase</keyword>
<dbReference type="Proteomes" id="UP000502248">
    <property type="component" value="Chromosome"/>
</dbReference>
<comment type="similarity">
    <text evidence="2">Belongs to the glycosyl hydrolase 29 family.</text>
</comment>
<dbReference type="GO" id="GO:0005764">
    <property type="term" value="C:lysosome"/>
    <property type="evidence" value="ECO:0007669"/>
    <property type="project" value="TreeGrafter"/>
</dbReference>
<feature type="domain" description="Alpha-L-fucosidase C-terminal" evidence="8">
    <location>
        <begin position="408"/>
        <end position="490"/>
    </location>
</feature>